<organism evidence="10 11">
    <name type="scientific">Streptomyces lanatus</name>
    <dbReference type="NCBI Taxonomy" id="66900"/>
    <lineage>
        <taxon>Bacteria</taxon>
        <taxon>Bacillati</taxon>
        <taxon>Actinomycetota</taxon>
        <taxon>Actinomycetes</taxon>
        <taxon>Kitasatosporales</taxon>
        <taxon>Streptomycetaceae</taxon>
        <taxon>Streptomyces</taxon>
    </lineage>
</organism>
<evidence type="ECO:0000256" key="6">
    <source>
        <dbReference type="ARBA" id="ARBA00022932"/>
    </source>
</evidence>
<keyword evidence="1" id="KW-0963">Cytoplasm</keyword>
<name>A0ABV1Y3P1_9ACTN</name>
<gene>
    <name evidence="10" type="ORF">ABT384_38300</name>
</gene>
<evidence type="ECO:0000259" key="9">
    <source>
        <dbReference type="Pfam" id="PF17657"/>
    </source>
</evidence>
<dbReference type="PANTHER" id="PTHR32294:SF4">
    <property type="entry name" value="ERROR-PRONE DNA POLYMERASE"/>
    <property type="match status" value="1"/>
</dbReference>
<dbReference type="InterPro" id="IPR040982">
    <property type="entry name" value="DNA_pol3_finger"/>
</dbReference>
<dbReference type="Pfam" id="PF07733">
    <property type="entry name" value="DNA_pol3_alpha"/>
    <property type="match status" value="1"/>
</dbReference>
<dbReference type="Pfam" id="PF17657">
    <property type="entry name" value="DNA_pol3_finger"/>
    <property type="match status" value="1"/>
</dbReference>
<reference evidence="10 11" key="1">
    <citation type="submission" date="2024-06" db="EMBL/GenBank/DDBJ databases">
        <title>The Natural Products Discovery Center: Release of the First 8490 Sequenced Strains for Exploring Actinobacteria Biosynthetic Diversity.</title>
        <authorList>
            <person name="Kalkreuter E."/>
            <person name="Kautsar S.A."/>
            <person name="Yang D."/>
            <person name="Bader C.D."/>
            <person name="Teijaro C.N."/>
            <person name="Fluegel L."/>
            <person name="Davis C.M."/>
            <person name="Simpson J.R."/>
            <person name="Lauterbach L."/>
            <person name="Steele A.D."/>
            <person name="Gui C."/>
            <person name="Meng S."/>
            <person name="Li G."/>
            <person name="Viehrig K."/>
            <person name="Ye F."/>
            <person name="Su P."/>
            <person name="Kiefer A.F."/>
            <person name="Nichols A."/>
            <person name="Cepeda A.J."/>
            <person name="Yan W."/>
            <person name="Fan B."/>
            <person name="Jiang Y."/>
            <person name="Adhikari A."/>
            <person name="Zheng C.-J."/>
            <person name="Schuster L."/>
            <person name="Cowan T.M."/>
            <person name="Smanski M.J."/>
            <person name="Chevrette M.G."/>
            <person name="De Carvalho L.P.S."/>
            <person name="Shen B."/>
        </authorList>
    </citation>
    <scope>NUCLEOTIDE SEQUENCE [LARGE SCALE GENOMIC DNA]</scope>
    <source>
        <strain evidence="10 11">NPDC000155</strain>
    </source>
</reference>
<feature type="domain" description="Bacterial DNA polymerase III alpha subunit NTPase" evidence="8">
    <location>
        <begin position="1"/>
        <end position="51"/>
    </location>
</feature>
<keyword evidence="4" id="KW-0235">DNA replication</keyword>
<evidence type="ECO:0000256" key="4">
    <source>
        <dbReference type="ARBA" id="ARBA00022705"/>
    </source>
</evidence>
<dbReference type="InterPro" id="IPR011708">
    <property type="entry name" value="DNA_pol3_alpha_NTPase_dom"/>
</dbReference>
<evidence type="ECO:0000256" key="5">
    <source>
        <dbReference type="ARBA" id="ARBA00022763"/>
    </source>
</evidence>
<evidence type="ECO:0000256" key="3">
    <source>
        <dbReference type="ARBA" id="ARBA00022695"/>
    </source>
</evidence>
<evidence type="ECO:0000256" key="2">
    <source>
        <dbReference type="ARBA" id="ARBA00022679"/>
    </source>
</evidence>
<proteinExistence type="predicted"/>
<keyword evidence="5" id="KW-0227">DNA damage</keyword>
<keyword evidence="6" id="KW-0239">DNA-directed DNA polymerase</keyword>
<evidence type="ECO:0000313" key="11">
    <source>
        <dbReference type="Proteomes" id="UP001486207"/>
    </source>
</evidence>
<evidence type="ECO:0000256" key="7">
    <source>
        <dbReference type="ARBA" id="ARBA00023204"/>
    </source>
</evidence>
<keyword evidence="7" id="KW-0234">DNA repair</keyword>
<dbReference type="PANTHER" id="PTHR32294">
    <property type="entry name" value="DNA POLYMERASE III SUBUNIT ALPHA"/>
    <property type="match status" value="1"/>
</dbReference>
<dbReference type="EMBL" id="JBEPFB010000024">
    <property type="protein sequence ID" value="MER7378477.1"/>
    <property type="molecule type" value="Genomic_DNA"/>
</dbReference>
<evidence type="ECO:0000256" key="1">
    <source>
        <dbReference type="ARBA" id="ARBA00022490"/>
    </source>
</evidence>
<evidence type="ECO:0008006" key="12">
    <source>
        <dbReference type="Google" id="ProtNLM"/>
    </source>
</evidence>
<feature type="domain" description="DNA polymerase III alpha subunit finger" evidence="9">
    <location>
        <begin position="55"/>
        <end position="103"/>
    </location>
</feature>
<comment type="caution">
    <text evidence="10">The sequence shown here is derived from an EMBL/GenBank/DDBJ whole genome shotgun (WGS) entry which is preliminary data.</text>
</comment>
<protein>
    <recommendedName>
        <fullName evidence="12">DNA-directed DNA polymerase</fullName>
    </recommendedName>
</protein>
<dbReference type="InterPro" id="IPR004805">
    <property type="entry name" value="DnaE2/DnaE/PolC"/>
</dbReference>
<keyword evidence="11" id="KW-1185">Reference proteome</keyword>
<sequence>MGIHVGGMVLTRQPIGEIMPVEWATREGRSVLQGDKDDVAAAQLLKIDILGLSILAALHTACDLIAEHHGISLDMASIPQDDPDVYAMIAAGRTIGVFQADSVSSPGVLPFRSYRRRSPHFGPRGLASRSLCQAGGSESGAVADQLLAEAGHRLGRPCTRIEREIVAVTEDADLPVALSRQSRMGFMHGAG</sequence>
<keyword evidence="2" id="KW-0808">Transferase</keyword>
<evidence type="ECO:0000313" key="10">
    <source>
        <dbReference type="EMBL" id="MER7378477.1"/>
    </source>
</evidence>
<keyword evidence="3" id="KW-0548">Nucleotidyltransferase</keyword>
<dbReference type="Proteomes" id="UP001486207">
    <property type="component" value="Unassembled WGS sequence"/>
</dbReference>
<dbReference type="RefSeq" id="WP_229912405.1">
    <property type="nucleotide sequence ID" value="NZ_BNBM01000023.1"/>
</dbReference>
<evidence type="ECO:0000259" key="8">
    <source>
        <dbReference type="Pfam" id="PF07733"/>
    </source>
</evidence>
<accession>A0ABV1Y3P1</accession>